<dbReference type="PROSITE" id="PS00194">
    <property type="entry name" value="THIOREDOXIN_1"/>
    <property type="match status" value="1"/>
</dbReference>
<sequence>MRVTYFVAFLLLAHVPKIGSTPVGKKAGIHKQNMRDQHREVLTSLVVPLVEGNFSSFINSERHSLVEFYAPWCGHCKKLAPIWHEFAFQVSQDPLLSLNVQVGKIDGDSEKELAEKYNIASFPTILHFPKRDRPSMYEAERTVEAFMKYVARLAKPPTMQRIYAFDLLAREFYNAAGDTAKQEEVMGRANRTAQHFGKSQKVAAEMYVKLMERALAKSGGAQSYFDEEAERVERLILTKLPAEKTRELLLRRALVSSFMTEVAAPGIQMPVPQRAEGDEAESDLDDEEAERAEAGVEEGGQEPAAKDEL</sequence>
<dbReference type="SUPFAM" id="SSF52833">
    <property type="entry name" value="Thioredoxin-like"/>
    <property type="match status" value="1"/>
</dbReference>
<keyword evidence="8" id="KW-0732">Signal</keyword>
<feature type="signal peptide" evidence="8">
    <location>
        <begin position="1"/>
        <end position="20"/>
    </location>
</feature>
<evidence type="ECO:0000256" key="4">
    <source>
        <dbReference type="ARBA" id="ARBA00023157"/>
    </source>
</evidence>
<name>A0A7S0RP79_9CHLO</name>
<evidence type="ECO:0000256" key="6">
    <source>
        <dbReference type="ARBA" id="ARBA00023284"/>
    </source>
</evidence>
<evidence type="ECO:0000256" key="8">
    <source>
        <dbReference type="SAM" id="SignalP"/>
    </source>
</evidence>
<dbReference type="InterPro" id="IPR036356">
    <property type="entry name" value="ERp29_C_sf"/>
</dbReference>
<keyword evidence="6" id="KW-0676">Redox-active center</keyword>
<proteinExistence type="inferred from homology"/>
<keyword evidence="4" id="KW-1015">Disulfide bond</keyword>
<dbReference type="Gene3D" id="1.20.1150.12">
    <property type="entry name" value="Endoplasmic reticulum resident protein 29, C-terminal domain"/>
    <property type="match status" value="1"/>
</dbReference>
<feature type="chain" id="PRO_5031259334" description="protein disulfide-isomerase" evidence="8">
    <location>
        <begin position="21"/>
        <end position="309"/>
    </location>
</feature>
<comment type="catalytic activity">
    <reaction evidence="1">
        <text>Catalyzes the rearrangement of -S-S- bonds in proteins.</text>
        <dbReference type="EC" id="5.3.4.1"/>
    </reaction>
</comment>
<dbReference type="EMBL" id="HBFA01032022">
    <property type="protein sequence ID" value="CAD8682863.1"/>
    <property type="molecule type" value="Transcribed_RNA"/>
</dbReference>
<dbReference type="InterPro" id="IPR011679">
    <property type="entry name" value="ERp29_C"/>
</dbReference>
<keyword evidence="5" id="KW-0413">Isomerase</keyword>
<feature type="compositionally biased region" description="Acidic residues" evidence="7">
    <location>
        <begin position="278"/>
        <end position="300"/>
    </location>
</feature>
<evidence type="ECO:0000256" key="7">
    <source>
        <dbReference type="SAM" id="MobiDB-lite"/>
    </source>
</evidence>
<evidence type="ECO:0000256" key="5">
    <source>
        <dbReference type="ARBA" id="ARBA00023235"/>
    </source>
</evidence>
<protein>
    <recommendedName>
        <fullName evidence="3">protein disulfide-isomerase</fullName>
        <ecNumber evidence="3">5.3.4.1</ecNumber>
    </recommendedName>
</protein>
<evidence type="ECO:0000259" key="9">
    <source>
        <dbReference type="PROSITE" id="PS51352"/>
    </source>
</evidence>
<dbReference type="InterPro" id="IPR017937">
    <property type="entry name" value="Thioredoxin_CS"/>
</dbReference>
<evidence type="ECO:0000256" key="2">
    <source>
        <dbReference type="ARBA" id="ARBA00006347"/>
    </source>
</evidence>
<feature type="domain" description="Thioredoxin" evidence="9">
    <location>
        <begin position="36"/>
        <end position="155"/>
    </location>
</feature>
<accession>A0A7S0RP79</accession>
<comment type="similarity">
    <text evidence="2">Belongs to the protein disulfide isomerase family.</text>
</comment>
<dbReference type="Pfam" id="PF00085">
    <property type="entry name" value="Thioredoxin"/>
    <property type="match status" value="1"/>
</dbReference>
<dbReference type="AlphaFoldDB" id="A0A7S0RP79"/>
<dbReference type="EC" id="5.3.4.1" evidence="3"/>
<dbReference type="Gene3D" id="3.40.30.10">
    <property type="entry name" value="Glutaredoxin"/>
    <property type="match status" value="1"/>
</dbReference>
<dbReference type="GO" id="GO:0003756">
    <property type="term" value="F:protein disulfide isomerase activity"/>
    <property type="evidence" value="ECO:0007669"/>
    <property type="project" value="UniProtKB-EC"/>
</dbReference>
<dbReference type="InterPro" id="IPR013766">
    <property type="entry name" value="Thioredoxin_domain"/>
</dbReference>
<dbReference type="PROSITE" id="PS51352">
    <property type="entry name" value="THIOREDOXIN_2"/>
    <property type="match status" value="1"/>
</dbReference>
<evidence type="ECO:0000256" key="3">
    <source>
        <dbReference type="ARBA" id="ARBA00012723"/>
    </source>
</evidence>
<gene>
    <name evidence="10" type="ORF">POBO1169_LOCUS16130</name>
</gene>
<dbReference type="PRINTS" id="PR00421">
    <property type="entry name" value="THIOREDOXIN"/>
</dbReference>
<dbReference type="SUPFAM" id="SSF47933">
    <property type="entry name" value="ERP29 C domain-like"/>
    <property type="match status" value="1"/>
</dbReference>
<evidence type="ECO:0000313" key="10">
    <source>
        <dbReference type="EMBL" id="CAD8682863.1"/>
    </source>
</evidence>
<reference evidence="10" key="1">
    <citation type="submission" date="2021-01" db="EMBL/GenBank/DDBJ databases">
        <authorList>
            <person name="Corre E."/>
            <person name="Pelletier E."/>
            <person name="Niang G."/>
            <person name="Scheremetjew M."/>
            <person name="Finn R."/>
            <person name="Kale V."/>
            <person name="Holt S."/>
            <person name="Cochrane G."/>
            <person name="Meng A."/>
            <person name="Brown T."/>
            <person name="Cohen L."/>
        </authorList>
    </citation>
    <scope>NUCLEOTIDE SEQUENCE</scope>
    <source>
        <strain evidence="10">CCMP722</strain>
    </source>
</reference>
<organism evidence="10">
    <name type="scientific">Pyramimonas obovata</name>
    <dbReference type="NCBI Taxonomy" id="1411642"/>
    <lineage>
        <taxon>Eukaryota</taxon>
        <taxon>Viridiplantae</taxon>
        <taxon>Chlorophyta</taxon>
        <taxon>Pyramimonadophyceae</taxon>
        <taxon>Pyramimonadales</taxon>
        <taxon>Pyramimonadaceae</taxon>
        <taxon>Pyramimonas</taxon>
        <taxon>Pyramimonas incertae sedis</taxon>
    </lineage>
</organism>
<dbReference type="PANTHER" id="PTHR45672">
    <property type="entry name" value="PROTEIN DISULFIDE-ISOMERASE C17H9.14C-RELATED"/>
    <property type="match status" value="1"/>
</dbReference>
<dbReference type="InterPro" id="IPR051063">
    <property type="entry name" value="PDI"/>
</dbReference>
<dbReference type="CDD" id="cd02961">
    <property type="entry name" value="PDI_a_family"/>
    <property type="match status" value="1"/>
</dbReference>
<dbReference type="GO" id="GO:0005783">
    <property type="term" value="C:endoplasmic reticulum"/>
    <property type="evidence" value="ECO:0007669"/>
    <property type="project" value="InterPro"/>
</dbReference>
<feature type="region of interest" description="Disordered" evidence="7">
    <location>
        <begin position="267"/>
        <end position="309"/>
    </location>
</feature>
<dbReference type="InterPro" id="IPR036249">
    <property type="entry name" value="Thioredoxin-like_sf"/>
</dbReference>
<dbReference type="GO" id="GO:0006457">
    <property type="term" value="P:protein folding"/>
    <property type="evidence" value="ECO:0007669"/>
    <property type="project" value="TreeGrafter"/>
</dbReference>
<dbReference type="Pfam" id="PF07749">
    <property type="entry name" value="ERp29"/>
    <property type="match status" value="1"/>
</dbReference>
<dbReference type="PANTHER" id="PTHR45672:SF11">
    <property type="entry name" value="PROTEIN DISULFIDE-ISOMERASE C17H9.14C"/>
    <property type="match status" value="1"/>
</dbReference>
<evidence type="ECO:0000256" key="1">
    <source>
        <dbReference type="ARBA" id="ARBA00001182"/>
    </source>
</evidence>